<keyword evidence="3" id="KW-1185">Reference proteome</keyword>
<feature type="domain" description="N-acetyltransferase" evidence="1">
    <location>
        <begin position="1"/>
        <end position="155"/>
    </location>
</feature>
<accession>A0A0K8MJF4</accession>
<dbReference type="PANTHER" id="PTHR43072">
    <property type="entry name" value="N-ACETYLTRANSFERASE"/>
    <property type="match status" value="1"/>
</dbReference>
<dbReference type="CDD" id="cd04301">
    <property type="entry name" value="NAT_SF"/>
    <property type="match status" value="1"/>
</dbReference>
<dbReference type="AlphaFoldDB" id="A0A0K8MJF4"/>
<dbReference type="GO" id="GO:0016747">
    <property type="term" value="F:acyltransferase activity, transferring groups other than amino-acyl groups"/>
    <property type="evidence" value="ECO:0007669"/>
    <property type="project" value="InterPro"/>
</dbReference>
<dbReference type="SUPFAM" id="SSF55729">
    <property type="entry name" value="Acyl-CoA N-acyltransferases (Nat)"/>
    <property type="match status" value="1"/>
</dbReference>
<organism evidence="2 3">
    <name type="scientific">Fructobacillus ficulneus</name>
    <dbReference type="NCBI Taxonomy" id="157463"/>
    <lineage>
        <taxon>Bacteria</taxon>
        <taxon>Bacillati</taxon>
        <taxon>Bacillota</taxon>
        <taxon>Bacilli</taxon>
        <taxon>Lactobacillales</taxon>
        <taxon>Lactobacillaceae</taxon>
        <taxon>Fructobacillus</taxon>
    </lineage>
</organism>
<reference evidence="2 3" key="1">
    <citation type="journal article" date="2015" name="BMC Genomics">
        <title>Comparative genomics of Fructobacillus spp. and Leuconostoc spp. reveals niche-specific evolution of Fructobacillus spp.</title>
        <authorList>
            <person name="Endo A."/>
            <person name="Tanizawa Y."/>
            <person name="Tanaka N."/>
            <person name="Maeno S."/>
            <person name="Kumar H."/>
            <person name="Shiwa Y."/>
            <person name="Okada S."/>
            <person name="Yoshikawa H."/>
            <person name="Dicks L."/>
            <person name="Nakagawa J."/>
            <person name="Arita M."/>
        </authorList>
    </citation>
    <scope>NUCLEOTIDE SEQUENCE [LARGE SCALE GENOMIC DNA]</scope>
    <source>
        <strain evidence="2 3">JCM 12225</strain>
    </source>
</reference>
<dbReference type="PROSITE" id="PS51186">
    <property type="entry name" value="GNAT"/>
    <property type="match status" value="1"/>
</dbReference>
<proteinExistence type="predicted"/>
<dbReference type="InterPro" id="IPR016181">
    <property type="entry name" value="Acyl_CoA_acyltransferase"/>
</dbReference>
<protein>
    <submittedName>
        <fullName evidence="2">Acetyltransferase GNAT family</fullName>
    </submittedName>
</protein>
<dbReference type="InterPro" id="IPR000182">
    <property type="entry name" value="GNAT_dom"/>
</dbReference>
<dbReference type="STRING" id="157463.GCA_001047075_01468"/>
<dbReference type="EMBL" id="DF968005">
    <property type="protein sequence ID" value="GAP00588.1"/>
    <property type="molecule type" value="Genomic_DNA"/>
</dbReference>
<sequence>MAIYKPYVENTAITFEYEVPTVGDFAQRIEQTMTKFPYIVACLGDQILGYAYTGALGPRKAYQWSVETSIYLDQNERGHGLGKRLYQLLEEISRVQNIVNLNACIAVPKVDDQYLTNNSVKFHEHLGFRYVGAFDKSGYKFGTWYDLAWMEKKVQDQPDQPQEIVPFSELLAAGYQIPQV</sequence>
<gene>
    <name evidence="2" type="ORF">FFIC_286070</name>
</gene>
<dbReference type="PANTHER" id="PTHR43072:SF8">
    <property type="entry name" value="ACYLTRANSFERASE FABY-RELATED"/>
    <property type="match status" value="1"/>
</dbReference>
<evidence type="ECO:0000313" key="2">
    <source>
        <dbReference type="EMBL" id="GAP00588.1"/>
    </source>
</evidence>
<dbReference type="Gene3D" id="3.40.630.30">
    <property type="match status" value="1"/>
</dbReference>
<evidence type="ECO:0000313" key="3">
    <source>
        <dbReference type="Proteomes" id="UP000253891"/>
    </source>
</evidence>
<keyword evidence="2" id="KW-0808">Transferase</keyword>
<name>A0A0K8MJF4_9LACO</name>
<dbReference type="Pfam" id="PF13420">
    <property type="entry name" value="Acetyltransf_4"/>
    <property type="match status" value="1"/>
</dbReference>
<evidence type="ECO:0000259" key="1">
    <source>
        <dbReference type="PROSITE" id="PS51186"/>
    </source>
</evidence>
<dbReference type="Proteomes" id="UP000253891">
    <property type="component" value="Unassembled WGS sequence"/>
</dbReference>